<name>V8NBT7_OPHHA</name>
<reference evidence="1 2" key="1">
    <citation type="journal article" date="2013" name="Proc. Natl. Acad. Sci. U.S.A.">
        <title>The king cobra genome reveals dynamic gene evolution and adaptation in the snake venom system.</title>
        <authorList>
            <person name="Vonk F.J."/>
            <person name="Casewell N.R."/>
            <person name="Henkel C.V."/>
            <person name="Heimberg A.M."/>
            <person name="Jansen H.J."/>
            <person name="McCleary R.J."/>
            <person name="Kerkkamp H.M."/>
            <person name="Vos R.A."/>
            <person name="Guerreiro I."/>
            <person name="Calvete J.J."/>
            <person name="Wuster W."/>
            <person name="Woods A.E."/>
            <person name="Logan J.M."/>
            <person name="Harrison R.A."/>
            <person name="Castoe T.A."/>
            <person name="de Koning A.P."/>
            <person name="Pollock D.D."/>
            <person name="Yandell M."/>
            <person name="Calderon D."/>
            <person name="Renjifo C."/>
            <person name="Currier R.B."/>
            <person name="Salgado D."/>
            <person name="Pla D."/>
            <person name="Sanz L."/>
            <person name="Hyder A.S."/>
            <person name="Ribeiro J.M."/>
            <person name="Arntzen J.W."/>
            <person name="van den Thillart G.E."/>
            <person name="Boetzer M."/>
            <person name="Pirovano W."/>
            <person name="Dirks R.P."/>
            <person name="Spaink H.P."/>
            <person name="Duboule D."/>
            <person name="McGlinn E."/>
            <person name="Kini R.M."/>
            <person name="Richardson M.K."/>
        </authorList>
    </citation>
    <scope>NUCLEOTIDE SEQUENCE</scope>
    <source>
        <tissue evidence="1">Blood</tissue>
    </source>
</reference>
<accession>V8NBT7</accession>
<sequence>MACNPSLRERAGHHPLVAMKCRREGPRWGLQTFSGAESAPDGKLGEKKTTTLKRLLWSYKTACS</sequence>
<organism evidence="1 2">
    <name type="scientific">Ophiophagus hannah</name>
    <name type="common">King cobra</name>
    <name type="synonym">Naja hannah</name>
    <dbReference type="NCBI Taxonomy" id="8665"/>
    <lineage>
        <taxon>Eukaryota</taxon>
        <taxon>Metazoa</taxon>
        <taxon>Chordata</taxon>
        <taxon>Craniata</taxon>
        <taxon>Vertebrata</taxon>
        <taxon>Euteleostomi</taxon>
        <taxon>Lepidosauria</taxon>
        <taxon>Squamata</taxon>
        <taxon>Bifurcata</taxon>
        <taxon>Unidentata</taxon>
        <taxon>Episquamata</taxon>
        <taxon>Toxicofera</taxon>
        <taxon>Serpentes</taxon>
        <taxon>Colubroidea</taxon>
        <taxon>Elapidae</taxon>
        <taxon>Elapinae</taxon>
        <taxon>Ophiophagus</taxon>
    </lineage>
</organism>
<comment type="caution">
    <text evidence="1">The sequence shown here is derived from an EMBL/GenBank/DDBJ whole genome shotgun (WGS) entry which is preliminary data.</text>
</comment>
<feature type="non-terminal residue" evidence="1">
    <location>
        <position position="1"/>
    </location>
</feature>
<dbReference type="EMBL" id="AZIM01005876">
    <property type="protein sequence ID" value="ETE59103.1"/>
    <property type="molecule type" value="Genomic_DNA"/>
</dbReference>
<dbReference type="Proteomes" id="UP000018936">
    <property type="component" value="Unassembled WGS sequence"/>
</dbReference>
<evidence type="ECO:0000313" key="1">
    <source>
        <dbReference type="EMBL" id="ETE59103.1"/>
    </source>
</evidence>
<dbReference type="AlphaFoldDB" id="V8NBT7"/>
<keyword evidence="2" id="KW-1185">Reference proteome</keyword>
<evidence type="ECO:0000313" key="2">
    <source>
        <dbReference type="Proteomes" id="UP000018936"/>
    </source>
</evidence>
<protein>
    <submittedName>
        <fullName evidence="1">Uncharacterized protein</fullName>
    </submittedName>
</protein>
<gene>
    <name evidence="1" type="ORF">L345_15171</name>
</gene>
<proteinExistence type="predicted"/>